<protein>
    <submittedName>
        <fullName evidence="1">Uncharacterized protein</fullName>
    </submittedName>
</protein>
<dbReference type="KEGG" id="jsv:CNX70_09965"/>
<sequence>MLDSAKADPAEAEKLLAINTAPDNGAFPLIDISNWPTVRYSASGELQTPESEAYFAGVAASASKARAELLQLERSKGTPTAAILDKVLALNSALPPRYKVMANIAY</sequence>
<dbReference type="EMBL" id="CP023422">
    <property type="protein sequence ID" value="ATD63740.1"/>
    <property type="molecule type" value="Genomic_DNA"/>
</dbReference>
<accession>A0A290X3P2</accession>
<proteinExistence type="predicted"/>
<reference evidence="1 2" key="1">
    <citation type="submission" date="2017-09" db="EMBL/GenBank/DDBJ databases">
        <title>Complete genome sequence of Janthinobacterium svalbardensis PAMC 27463.</title>
        <authorList>
            <person name="Cho Y.-J."/>
            <person name="Cho A."/>
            <person name="Kim O.-S."/>
            <person name="Lee J.-I."/>
        </authorList>
    </citation>
    <scope>NUCLEOTIDE SEQUENCE [LARGE SCALE GENOMIC DNA]</scope>
    <source>
        <strain evidence="1 2">PAMC 27463</strain>
    </source>
</reference>
<gene>
    <name evidence="1" type="ORF">CNX70_09965</name>
</gene>
<evidence type="ECO:0000313" key="1">
    <source>
        <dbReference type="EMBL" id="ATD63740.1"/>
    </source>
</evidence>
<name>A0A290X3P2_9BURK</name>
<dbReference type="Proteomes" id="UP000218437">
    <property type="component" value="Chromosome"/>
</dbReference>
<evidence type="ECO:0000313" key="2">
    <source>
        <dbReference type="Proteomes" id="UP000218437"/>
    </source>
</evidence>
<keyword evidence="2" id="KW-1185">Reference proteome</keyword>
<dbReference type="AlphaFoldDB" id="A0A290X3P2"/>
<organism evidence="1 2">
    <name type="scientific">Janthinobacterium svalbardensis</name>
    <dbReference type="NCBI Taxonomy" id="368607"/>
    <lineage>
        <taxon>Bacteria</taxon>
        <taxon>Pseudomonadati</taxon>
        <taxon>Pseudomonadota</taxon>
        <taxon>Betaproteobacteria</taxon>
        <taxon>Burkholderiales</taxon>
        <taxon>Oxalobacteraceae</taxon>
        <taxon>Janthinobacterium</taxon>
    </lineage>
</organism>